<keyword evidence="2" id="KW-0732">Signal</keyword>
<feature type="chain" id="PRO_5004776110" description="Protein-export membrane protein SecG" evidence="2">
    <location>
        <begin position="24"/>
        <end position="70"/>
    </location>
</feature>
<keyword evidence="1" id="KW-1133">Transmembrane helix</keyword>
<feature type="transmembrane region" description="Helical" evidence="1">
    <location>
        <begin position="47"/>
        <end position="67"/>
    </location>
</feature>
<dbReference type="GeneID" id="1457445"/>
<evidence type="ECO:0000256" key="2">
    <source>
        <dbReference type="SAM" id="SignalP"/>
    </source>
</evidence>
<keyword evidence="3" id="KW-0934">Plastid</keyword>
<dbReference type="AlphaFoldDB" id="V9H0Y7"/>
<organism evidence="3">
    <name type="scientific">Chlorella vulgaris</name>
    <name type="common">Green alga</name>
    <dbReference type="NCBI Taxonomy" id="3077"/>
    <lineage>
        <taxon>Eukaryota</taxon>
        <taxon>Viridiplantae</taxon>
        <taxon>Chlorophyta</taxon>
        <taxon>core chlorophytes</taxon>
        <taxon>Trebouxiophyceae</taxon>
        <taxon>Chlorellales</taxon>
        <taxon>Chlorellaceae</taxon>
        <taxon>Chlorella clade</taxon>
        <taxon>Chlorella</taxon>
    </lineage>
</organism>
<keyword evidence="1" id="KW-0812">Transmembrane</keyword>
<sequence length="70" mass="7968">MLHFIELIIALTIILLTVPQTSTENVVLRNLLGTGFFTTYSQAKAFLLKTTWSLIFLFLILLVVMNLKIL</sequence>
<geneLocation type="chloroplast" evidence="3"/>
<dbReference type="RefSeq" id="NP_045861.1">
    <property type="nucleotide sequence ID" value="NC_001865.1"/>
</dbReference>
<keyword evidence="1" id="KW-0472">Membrane</keyword>
<evidence type="ECO:0008006" key="4">
    <source>
        <dbReference type="Google" id="ProtNLM"/>
    </source>
</evidence>
<accession>V9H0Y7</accession>
<protein>
    <recommendedName>
        <fullName evidence="4">Protein-export membrane protein SecG</fullName>
    </recommendedName>
</protein>
<dbReference type="EMBL" id="AB001684">
    <property type="protein sequence ID" value="BAA57937.1"/>
    <property type="molecule type" value="Genomic_DNA"/>
</dbReference>
<evidence type="ECO:0000313" key="3">
    <source>
        <dbReference type="EMBL" id="BAA57937.1"/>
    </source>
</evidence>
<keyword evidence="3" id="KW-0150">Chloroplast</keyword>
<name>V9H0Y7_CHLVU</name>
<proteinExistence type="predicted"/>
<feature type="signal peptide" evidence="2">
    <location>
        <begin position="1"/>
        <end position="23"/>
    </location>
</feature>
<evidence type="ECO:0000256" key="1">
    <source>
        <dbReference type="SAM" id="Phobius"/>
    </source>
</evidence>
<reference evidence="3" key="1">
    <citation type="journal article" date="1997" name="Proc. Natl. Acad. Sci. U.S.A.">
        <title>Complete nucleotide sequence of the chloroplast genome from the green alga Chlorella vulgaris: the existence of genes possibly involved in chloroplast division.</title>
        <authorList>
            <person name="Wakasugi T."/>
            <person name="Nagai T."/>
            <person name="Kapoor M."/>
            <person name="Sugita M."/>
            <person name="Ito M."/>
            <person name="Ito S."/>
            <person name="Tsudzuki J."/>
            <person name="Nakashima K."/>
            <person name="Tsudzuki T."/>
            <person name="Suzuki Y."/>
            <person name="Hamada A."/>
            <person name="Ohta T."/>
            <person name="Inamura A."/>
            <person name="Yoshinaga K."/>
            <person name="Sugiura M."/>
        </authorList>
    </citation>
    <scope>NUCLEOTIDE SEQUENCE</scope>
</reference>